<sequence>MLHLQQMFACTRHLPDALPTNTQGWQPPRPGHPEELLLLRSHVSRPAHSSSPSPWMSDPLRTNRASLRAAERKWRKSMAPSDLSAYQSLLAAFSTAHSSSPTSVLPRCR</sequence>
<gene>
    <name evidence="2" type="ORF">ANANG_G00282340</name>
</gene>
<organism evidence="2 3">
    <name type="scientific">Anguilla anguilla</name>
    <name type="common">European freshwater eel</name>
    <name type="synonym">Muraena anguilla</name>
    <dbReference type="NCBI Taxonomy" id="7936"/>
    <lineage>
        <taxon>Eukaryota</taxon>
        <taxon>Metazoa</taxon>
        <taxon>Chordata</taxon>
        <taxon>Craniata</taxon>
        <taxon>Vertebrata</taxon>
        <taxon>Euteleostomi</taxon>
        <taxon>Actinopterygii</taxon>
        <taxon>Neopterygii</taxon>
        <taxon>Teleostei</taxon>
        <taxon>Anguilliformes</taxon>
        <taxon>Anguillidae</taxon>
        <taxon>Anguilla</taxon>
    </lineage>
</organism>
<protein>
    <submittedName>
        <fullName evidence="2">Uncharacterized protein</fullName>
    </submittedName>
</protein>
<keyword evidence="3" id="KW-1185">Reference proteome</keyword>
<feature type="region of interest" description="Disordered" evidence="1">
    <location>
        <begin position="15"/>
        <end position="34"/>
    </location>
</feature>
<name>A0A9D3RKZ3_ANGAN</name>
<evidence type="ECO:0000313" key="2">
    <source>
        <dbReference type="EMBL" id="KAG5834030.1"/>
    </source>
</evidence>
<evidence type="ECO:0000313" key="3">
    <source>
        <dbReference type="Proteomes" id="UP001044222"/>
    </source>
</evidence>
<comment type="caution">
    <text evidence="2">The sequence shown here is derived from an EMBL/GenBank/DDBJ whole genome shotgun (WGS) entry which is preliminary data.</text>
</comment>
<dbReference type="EMBL" id="JAFIRN010000016">
    <property type="protein sequence ID" value="KAG5834030.1"/>
    <property type="molecule type" value="Genomic_DNA"/>
</dbReference>
<evidence type="ECO:0000256" key="1">
    <source>
        <dbReference type="SAM" id="MobiDB-lite"/>
    </source>
</evidence>
<accession>A0A9D3RKZ3</accession>
<reference evidence="2" key="1">
    <citation type="submission" date="2021-01" db="EMBL/GenBank/DDBJ databases">
        <title>A chromosome-scale assembly of European eel, Anguilla anguilla.</title>
        <authorList>
            <person name="Henkel C."/>
            <person name="Jong-Raadsen S.A."/>
            <person name="Dufour S."/>
            <person name="Weltzien F.-A."/>
            <person name="Palstra A.P."/>
            <person name="Pelster B."/>
            <person name="Spaink H.P."/>
            <person name="Van Den Thillart G.E."/>
            <person name="Jansen H."/>
            <person name="Zahm M."/>
            <person name="Klopp C."/>
            <person name="Cedric C."/>
            <person name="Louis A."/>
            <person name="Berthelot C."/>
            <person name="Parey E."/>
            <person name="Roest Crollius H."/>
            <person name="Montfort J."/>
            <person name="Robinson-Rechavi M."/>
            <person name="Bucao C."/>
            <person name="Bouchez O."/>
            <person name="Gislard M."/>
            <person name="Lluch J."/>
            <person name="Milhes M."/>
            <person name="Lampietro C."/>
            <person name="Lopez Roques C."/>
            <person name="Donnadieu C."/>
            <person name="Braasch I."/>
            <person name="Desvignes T."/>
            <person name="Postlethwait J."/>
            <person name="Bobe J."/>
            <person name="Guiguen Y."/>
            <person name="Dirks R."/>
        </authorList>
    </citation>
    <scope>NUCLEOTIDE SEQUENCE</scope>
    <source>
        <strain evidence="2">Tag_6206</strain>
        <tissue evidence="2">Liver</tissue>
    </source>
</reference>
<dbReference type="Proteomes" id="UP001044222">
    <property type="component" value="Chromosome 16"/>
</dbReference>
<proteinExistence type="predicted"/>
<dbReference type="AlphaFoldDB" id="A0A9D3RKZ3"/>